<feature type="coiled-coil region" evidence="6">
    <location>
        <begin position="991"/>
        <end position="1032"/>
    </location>
</feature>
<feature type="domain" description="SMC hinge" evidence="8">
    <location>
        <begin position="542"/>
        <end position="656"/>
    </location>
</feature>
<dbReference type="Gene3D" id="3.40.50.300">
    <property type="entry name" value="P-loop containing nucleotide triphosphate hydrolases"/>
    <property type="match status" value="2"/>
</dbReference>
<dbReference type="GO" id="GO:0005524">
    <property type="term" value="F:ATP binding"/>
    <property type="evidence" value="ECO:0007669"/>
    <property type="project" value="UniProtKB-UniRule"/>
</dbReference>
<evidence type="ECO:0000256" key="2">
    <source>
        <dbReference type="ARBA" id="ARBA00022741"/>
    </source>
</evidence>
<gene>
    <name evidence="6" type="primary">smc</name>
    <name evidence="9" type="ORF">AUR64_08280</name>
</gene>
<dbReference type="SUPFAM" id="SSF52540">
    <property type="entry name" value="P-loop containing nucleoside triphosphate hydrolases"/>
    <property type="match status" value="1"/>
</dbReference>
<dbReference type="InterPro" id="IPR027417">
    <property type="entry name" value="P-loop_NTPase"/>
</dbReference>
<dbReference type="SUPFAM" id="SSF57997">
    <property type="entry name" value="Tropomyosin"/>
    <property type="match status" value="2"/>
</dbReference>
<dbReference type="InterPro" id="IPR036277">
    <property type="entry name" value="SMC_hinge_sf"/>
</dbReference>
<dbReference type="Pfam" id="PF02463">
    <property type="entry name" value="SMC_N"/>
    <property type="match status" value="1"/>
</dbReference>
<dbReference type="Pfam" id="PF06470">
    <property type="entry name" value="SMC_hinge"/>
    <property type="match status" value="1"/>
</dbReference>
<dbReference type="Gene3D" id="1.20.1060.20">
    <property type="match status" value="1"/>
</dbReference>
<keyword evidence="1 6" id="KW-0963">Cytoplasm</keyword>
<protein>
    <recommendedName>
        <fullName evidence="6">Chromosome partition protein Smc</fullName>
    </recommendedName>
</protein>
<comment type="caution">
    <text evidence="9">The sequence shown here is derived from an EMBL/GenBank/DDBJ whole genome shotgun (WGS) entry which is preliminary data.</text>
</comment>
<feature type="binding site" evidence="6">
    <location>
        <begin position="32"/>
        <end position="39"/>
    </location>
    <ligand>
        <name>ATP</name>
        <dbReference type="ChEBI" id="CHEBI:30616"/>
    </ligand>
</feature>
<dbReference type="InterPro" id="IPR003395">
    <property type="entry name" value="RecF/RecN/SMC_N"/>
</dbReference>
<dbReference type="OrthoDB" id="9143at2157"/>
<evidence type="ECO:0000256" key="4">
    <source>
        <dbReference type="ARBA" id="ARBA00023054"/>
    </source>
</evidence>
<evidence type="ECO:0000313" key="9">
    <source>
        <dbReference type="EMBL" id="KTG10651.1"/>
    </source>
</evidence>
<dbReference type="GO" id="GO:0016887">
    <property type="term" value="F:ATP hydrolysis activity"/>
    <property type="evidence" value="ECO:0007669"/>
    <property type="project" value="InterPro"/>
</dbReference>
<dbReference type="Gene3D" id="1.10.287.1490">
    <property type="match status" value="2"/>
</dbReference>
<dbReference type="GO" id="GO:0007062">
    <property type="term" value="P:sister chromatid cohesion"/>
    <property type="evidence" value="ECO:0007669"/>
    <property type="project" value="InterPro"/>
</dbReference>
<dbReference type="PIRSF" id="PIRSF005719">
    <property type="entry name" value="SMC"/>
    <property type="match status" value="1"/>
</dbReference>
<keyword evidence="4 6" id="KW-0175">Coiled coil</keyword>
<evidence type="ECO:0000313" key="10">
    <source>
        <dbReference type="Proteomes" id="UP000054387"/>
    </source>
</evidence>
<organism evidence="9 10">
    <name type="scientific">Haloprofundus marisrubri</name>
    <dbReference type="NCBI Taxonomy" id="1514971"/>
    <lineage>
        <taxon>Archaea</taxon>
        <taxon>Methanobacteriati</taxon>
        <taxon>Methanobacteriota</taxon>
        <taxon>Stenosarchaea group</taxon>
        <taxon>Halobacteria</taxon>
        <taxon>Halobacteriales</taxon>
        <taxon>Haloferacaceae</taxon>
        <taxon>Haloprofundus</taxon>
    </lineage>
</organism>
<dbReference type="EMBL" id="LOPU01000017">
    <property type="protein sequence ID" value="KTG10651.1"/>
    <property type="molecule type" value="Genomic_DNA"/>
</dbReference>
<comment type="similarity">
    <text evidence="6">Belongs to the SMC family.</text>
</comment>
<dbReference type="HAMAP" id="MF_01894">
    <property type="entry name" value="Smc_prok"/>
    <property type="match status" value="1"/>
</dbReference>
<evidence type="ECO:0000256" key="6">
    <source>
        <dbReference type="HAMAP-Rule" id="MF_01894"/>
    </source>
</evidence>
<dbReference type="GO" id="GO:0030261">
    <property type="term" value="P:chromosome condensation"/>
    <property type="evidence" value="ECO:0007669"/>
    <property type="project" value="InterPro"/>
</dbReference>
<feature type="compositionally biased region" description="Acidic residues" evidence="7">
    <location>
        <begin position="1190"/>
        <end position="1228"/>
    </location>
</feature>
<dbReference type="GO" id="GO:0005737">
    <property type="term" value="C:cytoplasm"/>
    <property type="evidence" value="ECO:0007669"/>
    <property type="project" value="UniProtKB-SubCell"/>
</dbReference>
<dbReference type="InterPro" id="IPR010935">
    <property type="entry name" value="SMC_hinge"/>
</dbReference>
<dbReference type="GO" id="GO:0005694">
    <property type="term" value="C:chromosome"/>
    <property type="evidence" value="ECO:0007669"/>
    <property type="project" value="InterPro"/>
</dbReference>
<dbReference type="GO" id="GO:0006260">
    <property type="term" value="P:DNA replication"/>
    <property type="evidence" value="ECO:0007669"/>
    <property type="project" value="UniProtKB-UniRule"/>
</dbReference>
<dbReference type="InterPro" id="IPR011890">
    <property type="entry name" value="SMC_prok"/>
</dbReference>
<keyword evidence="3 6" id="KW-0067">ATP-binding</keyword>
<dbReference type="RefSeq" id="WP_058580975.1">
    <property type="nucleotide sequence ID" value="NZ_LOPU01000017.1"/>
</dbReference>
<feature type="region of interest" description="Disordered" evidence="7">
    <location>
        <begin position="419"/>
        <end position="456"/>
    </location>
</feature>
<comment type="function">
    <text evidence="6">Required for chromosome condensation and partitioning.</text>
</comment>
<dbReference type="SMART" id="SM00968">
    <property type="entry name" value="SMC_hinge"/>
    <property type="match status" value="1"/>
</dbReference>
<keyword evidence="10" id="KW-1185">Reference proteome</keyword>
<comment type="subcellular location">
    <subcellularLocation>
        <location evidence="6">Cytoplasm</location>
    </subcellularLocation>
</comment>
<feature type="region of interest" description="Disordered" evidence="7">
    <location>
        <begin position="917"/>
        <end position="938"/>
    </location>
</feature>
<dbReference type="STRING" id="1514971.AUR64_08280"/>
<evidence type="ECO:0000256" key="5">
    <source>
        <dbReference type="ARBA" id="ARBA00023125"/>
    </source>
</evidence>
<sequence>MHIKELVLDNFKSFGRKTRIPFYEDFTVVTGPNGSGKSNIIDGVLFALGLARTRGIRAEKLTDLIYNPGHDDGSSSGGPREASVEVVLDNSDGTLERSQVTTAAGTDSVGDVDEITIRRRVKQTEDNYYSYYYLNGRSVNLSDIQDLLSQAGVAPEGYNVVMQGDVTEIINMTAFQRREILDEIAGVAEFDAKKDAAFEELETVEDRIGEADLRIEDKEERLDQLADERETALEYKGLREEKEEFEGYLKAAELEDKRADLQRTTSKIDSKEETLAELREELDTRQGRLSRLEDELEGLNREVERKGEDEQLRIKREIESVKGDISRLEGQIENAEERKETAENERRQAFVEIDHKQEKVDDVATQMRQVKVEKASIKSDIVDKRTTLAEIEDEIANVDTEFDELKADLADRRERVETLKSEKNEKQREKDRLLDEARRRSNRVSEARNDIEAAHESIPERKAKLSELHSELDKAEKNESKSKEIVSEFREKKQNLQDELSDVEDDIRSKQSEYAELEARAGKNGDNSFPRSVTTVLNAGIDGVHGAVGQLGSVAGEYAVACETAAGGRLANVVVDDDGVGSSCIDYLKSRNAGRATFLPITKMQNRRLPRKPKDPGVVDFAYNLVEFDSRYDSIFSYVLGSTLVVEDMQTARQFMGDYRMVTLDGDLVEKSGAMTGGSRGGSRYSFSKSGEGRLERVAKEISKLEDRRRTLNAEIRDLEEKLDDARDRQSNAADKVRTIEGDIERVESDLEDAESKIEELEATLDELEAERDSVDEEMGALDADIAELDAEISEVEAEIEKLEAELADSKIPELTSEADDVRADIDDLETRMDELDSRLNELGLEKQYAEEAVSDLEETVESAQNRKAAAEEKIAEAEAAIEEKEAVLDEKHEAVEALEDELVELKEERNELREELREAKNERDEQKEAVSRAESRLESLESAKERLSWEIDELEAEVGEYDPEEIPDHETVEKNVDRLESEMEALEPVNMLAIDEYDSVEADLSDLQERRDVLVEERDGIEERIEQFETQKKRTFMESYEAIDAQFQRIFERLSAGSGELHLEDPEDPFEGGLTMKAQPADKPIQRLDAMSGGEKSLTALAFIFAIQRHNPAPFYALDEVDAFLDAANAERVGQMVDDLAGDAQFVVVSHRSALLERSERAIGVTMQGDNVSAVTGIRFDNQRSENGSDTDGDGSDGGDGDSDTDSNSDTDGDSDEGLAAEVSADD</sequence>
<comment type="domain">
    <text evidence="6">Contains large globular domains required for ATP hydrolysis at each terminus and a third globular domain forming a flexible hinge near the middle of the molecule. These domains are separated by coiled-coil structures.</text>
</comment>
<evidence type="ECO:0000256" key="3">
    <source>
        <dbReference type="ARBA" id="ARBA00022840"/>
    </source>
</evidence>
<keyword evidence="2 6" id="KW-0547">Nucleotide-binding</keyword>
<name>A0A0W1RBZ1_9EURY</name>
<dbReference type="Gene3D" id="1.20.5.340">
    <property type="match status" value="1"/>
</dbReference>
<dbReference type="NCBIfam" id="TIGR02168">
    <property type="entry name" value="SMC_prok_B"/>
    <property type="match status" value="1"/>
</dbReference>
<evidence type="ECO:0000259" key="8">
    <source>
        <dbReference type="SMART" id="SM00968"/>
    </source>
</evidence>
<dbReference type="GO" id="GO:0007059">
    <property type="term" value="P:chromosome segregation"/>
    <property type="evidence" value="ECO:0007669"/>
    <property type="project" value="UniProtKB-UniRule"/>
</dbReference>
<dbReference type="Gene3D" id="3.30.70.1620">
    <property type="match status" value="1"/>
</dbReference>
<dbReference type="GO" id="GO:0003677">
    <property type="term" value="F:DNA binding"/>
    <property type="evidence" value="ECO:0007669"/>
    <property type="project" value="UniProtKB-UniRule"/>
</dbReference>
<evidence type="ECO:0000256" key="1">
    <source>
        <dbReference type="ARBA" id="ARBA00022490"/>
    </source>
</evidence>
<keyword evidence="5 6" id="KW-0238">DNA-binding</keyword>
<dbReference type="NCBIfam" id="TIGR02169">
    <property type="entry name" value="SMC_prok_A"/>
    <property type="match status" value="1"/>
</dbReference>
<dbReference type="InterPro" id="IPR024704">
    <property type="entry name" value="SMC"/>
</dbReference>
<evidence type="ECO:0000256" key="7">
    <source>
        <dbReference type="SAM" id="MobiDB-lite"/>
    </source>
</evidence>
<accession>A0A0W1RBZ1</accession>
<dbReference type="AlphaFoldDB" id="A0A0W1RBZ1"/>
<comment type="caution">
    <text evidence="6">Lacks conserved residue(s) required for the propagation of feature annotation.</text>
</comment>
<dbReference type="Proteomes" id="UP000054387">
    <property type="component" value="Unassembled WGS sequence"/>
</dbReference>
<dbReference type="SUPFAM" id="SSF75553">
    <property type="entry name" value="Smc hinge domain"/>
    <property type="match status" value="1"/>
</dbReference>
<proteinExistence type="inferred from homology"/>
<comment type="subunit">
    <text evidence="6">Homodimer.</text>
</comment>
<feature type="region of interest" description="Disordered" evidence="7">
    <location>
        <begin position="1177"/>
        <end position="1228"/>
    </location>
</feature>
<dbReference type="PANTHER" id="PTHR43977">
    <property type="entry name" value="STRUCTURAL MAINTENANCE OF CHROMOSOMES PROTEIN 3"/>
    <property type="match status" value="1"/>
</dbReference>
<reference evidence="9 10" key="1">
    <citation type="submission" date="2015-12" db="EMBL/GenBank/DDBJ databases">
        <title>Haloprofundus marisrubri gen. nov., sp. nov., an extremely halophilic archaeon isolated from the Discovery deep brine-seawater interface in the Red Sea.</title>
        <authorList>
            <person name="Zhang G."/>
            <person name="Stingl U."/>
            <person name="Rashid M."/>
        </authorList>
    </citation>
    <scope>NUCLEOTIDE SEQUENCE [LARGE SCALE GENOMIC DNA]</scope>
    <source>
        <strain evidence="9 10">SB9</strain>
    </source>
</reference>